<evidence type="ECO:0000313" key="2">
    <source>
        <dbReference type="EMBL" id="KAK3852843.1"/>
    </source>
</evidence>
<name>A0AAE1BLY7_PETCI</name>
<protein>
    <submittedName>
        <fullName evidence="2">Uncharacterized protein</fullName>
    </submittedName>
</protein>
<dbReference type="EMBL" id="JAWQEG010007215">
    <property type="protein sequence ID" value="KAK3852843.1"/>
    <property type="molecule type" value="Genomic_DNA"/>
</dbReference>
<proteinExistence type="predicted"/>
<feature type="region of interest" description="Disordered" evidence="1">
    <location>
        <begin position="99"/>
        <end position="139"/>
    </location>
</feature>
<accession>A0AAE1BLY7</accession>
<dbReference type="AlphaFoldDB" id="A0AAE1BLY7"/>
<dbReference type="Proteomes" id="UP001286313">
    <property type="component" value="Unassembled WGS sequence"/>
</dbReference>
<keyword evidence="3" id="KW-1185">Reference proteome</keyword>
<evidence type="ECO:0000313" key="3">
    <source>
        <dbReference type="Proteomes" id="UP001286313"/>
    </source>
</evidence>
<evidence type="ECO:0000256" key="1">
    <source>
        <dbReference type="SAM" id="MobiDB-lite"/>
    </source>
</evidence>
<gene>
    <name evidence="2" type="ORF">Pcinc_040588</name>
</gene>
<reference evidence="2" key="1">
    <citation type="submission" date="2023-10" db="EMBL/GenBank/DDBJ databases">
        <title>Genome assemblies of two species of porcelain crab, Petrolisthes cinctipes and Petrolisthes manimaculis (Anomura: Porcellanidae).</title>
        <authorList>
            <person name="Angst P."/>
        </authorList>
    </citation>
    <scope>NUCLEOTIDE SEQUENCE</scope>
    <source>
        <strain evidence="2">PB745_01</strain>
        <tissue evidence="2">Gill</tissue>
    </source>
</reference>
<organism evidence="2 3">
    <name type="scientific">Petrolisthes cinctipes</name>
    <name type="common">Flat porcelain crab</name>
    <dbReference type="NCBI Taxonomy" id="88211"/>
    <lineage>
        <taxon>Eukaryota</taxon>
        <taxon>Metazoa</taxon>
        <taxon>Ecdysozoa</taxon>
        <taxon>Arthropoda</taxon>
        <taxon>Crustacea</taxon>
        <taxon>Multicrustacea</taxon>
        <taxon>Malacostraca</taxon>
        <taxon>Eumalacostraca</taxon>
        <taxon>Eucarida</taxon>
        <taxon>Decapoda</taxon>
        <taxon>Pleocyemata</taxon>
        <taxon>Anomura</taxon>
        <taxon>Galatheoidea</taxon>
        <taxon>Porcellanidae</taxon>
        <taxon>Petrolisthes</taxon>
    </lineage>
</organism>
<sequence length="139" mass="15580">MSRQIDTEDCMADQREKHFGVRVKVRQGLVRERSKKGWGCGLANRNFILHLQEAPVRTQTRASHPGRPLTPQENYTMSIRKEKQGLCQFASHHAEAEIKSKKVIRDISGASPLHPLETSGGSRPRDGGGTPRPASIRHH</sequence>
<comment type="caution">
    <text evidence="2">The sequence shown here is derived from an EMBL/GenBank/DDBJ whole genome shotgun (WGS) entry which is preliminary data.</text>
</comment>